<feature type="domain" description="PID" evidence="2">
    <location>
        <begin position="24"/>
        <end position="87"/>
    </location>
</feature>
<dbReference type="Proteomes" id="UP000691718">
    <property type="component" value="Unassembled WGS sequence"/>
</dbReference>
<evidence type="ECO:0000313" key="3">
    <source>
        <dbReference type="EMBL" id="CAG5015560.1"/>
    </source>
</evidence>
<evidence type="ECO:0000256" key="1">
    <source>
        <dbReference type="SAM" id="MobiDB-lite"/>
    </source>
</evidence>
<name>A0A8S3XD18_PARAO</name>
<dbReference type="OrthoDB" id="10013007at2759"/>
<dbReference type="EMBL" id="CAJQZP010001083">
    <property type="protein sequence ID" value="CAG5015560.1"/>
    <property type="molecule type" value="Genomic_DNA"/>
</dbReference>
<dbReference type="PANTHER" id="PTHR15832:SF2">
    <property type="entry name" value="SH2 DOMAIN-CONTAINING PROTEIN"/>
    <property type="match status" value="1"/>
</dbReference>
<feature type="region of interest" description="Disordered" evidence="1">
    <location>
        <begin position="1"/>
        <end position="20"/>
    </location>
</feature>
<proteinExistence type="predicted"/>
<dbReference type="InterPro" id="IPR006020">
    <property type="entry name" value="PTB/PI_dom"/>
</dbReference>
<evidence type="ECO:0000313" key="4">
    <source>
        <dbReference type="Proteomes" id="UP000691718"/>
    </source>
</evidence>
<dbReference type="AlphaFoldDB" id="A0A8S3XD18"/>
<evidence type="ECO:0000259" key="2">
    <source>
        <dbReference type="PROSITE" id="PS01179"/>
    </source>
</evidence>
<keyword evidence="4" id="KW-1185">Reference proteome</keyword>
<accession>A0A8S3XD18</accession>
<dbReference type="PANTHER" id="PTHR15832">
    <property type="entry name" value="SHC (SRC HOMOLOGY DOMAIN C-TERMINAL) ADAPTOR HOMOLOG"/>
    <property type="match status" value="1"/>
</dbReference>
<reference evidence="3" key="1">
    <citation type="submission" date="2021-04" db="EMBL/GenBank/DDBJ databases">
        <authorList>
            <person name="Tunstrom K."/>
        </authorList>
    </citation>
    <scope>NUCLEOTIDE SEQUENCE</scope>
</reference>
<sequence length="99" mass="11232">MIQSLYDYNTTEHENRKKQESGCAVPVLVVIAQTGVKICDPDDKSVRMSHALRRISYATCDSARTLFAFVAREPRSDSAVQYCHAFETDTPEQVSNRYI</sequence>
<comment type="caution">
    <text evidence="3">The sequence shown here is derived from an EMBL/GenBank/DDBJ whole genome shotgun (WGS) entry which is preliminary data.</text>
</comment>
<feature type="compositionally biased region" description="Basic and acidic residues" evidence="1">
    <location>
        <begin position="10"/>
        <end position="20"/>
    </location>
</feature>
<organism evidence="3 4">
    <name type="scientific">Parnassius apollo</name>
    <name type="common">Apollo butterfly</name>
    <name type="synonym">Papilio apollo</name>
    <dbReference type="NCBI Taxonomy" id="110799"/>
    <lineage>
        <taxon>Eukaryota</taxon>
        <taxon>Metazoa</taxon>
        <taxon>Ecdysozoa</taxon>
        <taxon>Arthropoda</taxon>
        <taxon>Hexapoda</taxon>
        <taxon>Insecta</taxon>
        <taxon>Pterygota</taxon>
        <taxon>Neoptera</taxon>
        <taxon>Endopterygota</taxon>
        <taxon>Lepidoptera</taxon>
        <taxon>Glossata</taxon>
        <taxon>Ditrysia</taxon>
        <taxon>Papilionoidea</taxon>
        <taxon>Papilionidae</taxon>
        <taxon>Parnassiinae</taxon>
        <taxon>Parnassini</taxon>
        <taxon>Parnassius</taxon>
        <taxon>Parnassius</taxon>
    </lineage>
</organism>
<dbReference type="PROSITE" id="PS01179">
    <property type="entry name" value="PID"/>
    <property type="match status" value="1"/>
</dbReference>
<dbReference type="Pfam" id="PF00640">
    <property type="entry name" value="PID"/>
    <property type="match status" value="1"/>
</dbReference>
<gene>
    <name evidence="3" type="ORF">PAPOLLO_LOCUS16388</name>
</gene>
<protein>
    <submittedName>
        <fullName evidence="3">(apollo) hypothetical protein</fullName>
    </submittedName>
</protein>